<evidence type="ECO:0008006" key="8">
    <source>
        <dbReference type="Google" id="ProtNLM"/>
    </source>
</evidence>
<reference evidence="7" key="1">
    <citation type="submission" date="2018-05" db="EMBL/GenBank/DDBJ databases">
        <authorList>
            <person name="Lanie J.A."/>
            <person name="Ng W.-L."/>
            <person name="Kazmierczak K.M."/>
            <person name="Andrzejewski T.M."/>
            <person name="Davidsen T.M."/>
            <person name="Wayne K.J."/>
            <person name="Tettelin H."/>
            <person name="Glass J.I."/>
            <person name="Rusch D."/>
            <person name="Podicherti R."/>
            <person name="Tsui H.-C.T."/>
            <person name="Winkler M.E."/>
        </authorList>
    </citation>
    <scope>NUCLEOTIDE SEQUENCE</scope>
</reference>
<dbReference type="AlphaFoldDB" id="A0A381SBQ3"/>
<gene>
    <name evidence="7" type="ORF">METZ01_LOCUS53585</name>
</gene>
<keyword evidence="2" id="KW-0285">Flavoprotein</keyword>
<dbReference type="PROSITE" id="PS01064">
    <property type="entry name" value="PYRIDOX_OXIDASE"/>
    <property type="match status" value="1"/>
</dbReference>
<dbReference type="InterPro" id="IPR000659">
    <property type="entry name" value="Pyridox_Oxase"/>
</dbReference>
<dbReference type="Pfam" id="PF01243">
    <property type="entry name" value="PNPOx_N"/>
    <property type="match status" value="1"/>
</dbReference>
<evidence type="ECO:0000256" key="2">
    <source>
        <dbReference type="ARBA" id="ARBA00022630"/>
    </source>
</evidence>
<evidence type="ECO:0000256" key="1">
    <source>
        <dbReference type="ARBA" id="ARBA00001917"/>
    </source>
</evidence>
<dbReference type="SUPFAM" id="SSF50475">
    <property type="entry name" value="FMN-binding split barrel"/>
    <property type="match status" value="1"/>
</dbReference>
<accession>A0A381SBQ3</accession>
<evidence type="ECO:0000256" key="4">
    <source>
        <dbReference type="ARBA" id="ARBA00023002"/>
    </source>
</evidence>
<feature type="domain" description="Pyridoxine 5'-phosphate oxidase dimerisation C-terminal" evidence="6">
    <location>
        <begin position="161"/>
        <end position="201"/>
    </location>
</feature>
<dbReference type="InterPro" id="IPR011576">
    <property type="entry name" value="Pyridox_Oxase_N"/>
</dbReference>
<evidence type="ECO:0000256" key="3">
    <source>
        <dbReference type="ARBA" id="ARBA00022643"/>
    </source>
</evidence>
<dbReference type="NCBIfam" id="TIGR00558">
    <property type="entry name" value="pdxH"/>
    <property type="match status" value="1"/>
</dbReference>
<dbReference type="GO" id="GO:0004733">
    <property type="term" value="F:pyridoxamine phosphate oxidase activity"/>
    <property type="evidence" value="ECO:0007669"/>
    <property type="project" value="InterPro"/>
</dbReference>
<dbReference type="GO" id="GO:0008615">
    <property type="term" value="P:pyridoxine biosynthetic process"/>
    <property type="evidence" value="ECO:0007669"/>
    <property type="project" value="InterPro"/>
</dbReference>
<organism evidence="7">
    <name type="scientific">marine metagenome</name>
    <dbReference type="NCBI Taxonomy" id="408172"/>
    <lineage>
        <taxon>unclassified sequences</taxon>
        <taxon>metagenomes</taxon>
        <taxon>ecological metagenomes</taxon>
    </lineage>
</organism>
<evidence type="ECO:0000259" key="6">
    <source>
        <dbReference type="Pfam" id="PF10590"/>
    </source>
</evidence>
<dbReference type="Pfam" id="PF10590">
    <property type="entry name" value="PNP_phzG_C"/>
    <property type="match status" value="1"/>
</dbReference>
<evidence type="ECO:0000313" key="7">
    <source>
        <dbReference type="EMBL" id="SVA00731.1"/>
    </source>
</evidence>
<dbReference type="InterPro" id="IPR019740">
    <property type="entry name" value="Pyridox_Oxase_CS"/>
</dbReference>
<dbReference type="InterPro" id="IPR019576">
    <property type="entry name" value="Pyridoxamine_oxidase_dimer_C"/>
</dbReference>
<dbReference type="InterPro" id="IPR012349">
    <property type="entry name" value="Split_barrel_FMN-bd"/>
</dbReference>
<evidence type="ECO:0000259" key="5">
    <source>
        <dbReference type="Pfam" id="PF01243"/>
    </source>
</evidence>
<name>A0A381SBQ3_9ZZZZ</name>
<feature type="domain" description="Pyridoxamine 5'-phosphate oxidase N-terminal" evidence="5">
    <location>
        <begin position="32"/>
        <end position="142"/>
    </location>
</feature>
<dbReference type="PANTHER" id="PTHR10851:SF0">
    <property type="entry name" value="PYRIDOXINE-5'-PHOSPHATE OXIDASE"/>
    <property type="match status" value="1"/>
</dbReference>
<proteinExistence type="predicted"/>
<sequence>MKIGKAKIKPKKNPFLLLKEWYVEAKKKEDVNPNAMSLSTVDSLGKPRARMVLMKEIRKEGIVFYTNSSSKKGKQLENNSNAALCFYWKSTGKQILIEGGVKKISEKYSDEYFLTRDRKSQIGSWASSQSKILKNRLTLEKNYNSFQKRFMGKVITRPKNWNGYCVSPRRFEFWLARPNRLHERIEYSLRSGKWISKNLYP</sequence>
<comment type="cofactor">
    <cofactor evidence="1">
        <name>FMN</name>
        <dbReference type="ChEBI" id="CHEBI:58210"/>
    </cofactor>
</comment>
<dbReference type="Gene3D" id="2.30.110.10">
    <property type="entry name" value="Electron Transport, Fmn-binding Protein, Chain A"/>
    <property type="match status" value="1"/>
</dbReference>
<dbReference type="PIRSF" id="PIRSF000190">
    <property type="entry name" value="Pyd_amn-ph_oxd"/>
    <property type="match status" value="1"/>
</dbReference>
<dbReference type="EMBL" id="UINC01002831">
    <property type="protein sequence ID" value="SVA00731.1"/>
    <property type="molecule type" value="Genomic_DNA"/>
</dbReference>
<dbReference type="NCBIfam" id="NF004231">
    <property type="entry name" value="PRK05679.1"/>
    <property type="match status" value="1"/>
</dbReference>
<protein>
    <recommendedName>
        <fullName evidence="8">Pyridoxamine 5'-phosphate oxidase putative domain-containing protein</fullName>
    </recommendedName>
</protein>
<dbReference type="PANTHER" id="PTHR10851">
    <property type="entry name" value="PYRIDOXINE-5-PHOSPHATE OXIDASE"/>
    <property type="match status" value="1"/>
</dbReference>
<keyword evidence="3" id="KW-0288">FMN</keyword>
<dbReference type="GO" id="GO:0010181">
    <property type="term" value="F:FMN binding"/>
    <property type="evidence" value="ECO:0007669"/>
    <property type="project" value="InterPro"/>
</dbReference>
<keyword evidence="4" id="KW-0560">Oxidoreductase</keyword>